<dbReference type="Gene3D" id="1.10.533.10">
    <property type="entry name" value="Death Domain, Fas"/>
    <property type="match status" value="1"/>
</dbReference>
<keyword evidence="4" id="KW-0539">Nucleus</keyword>
<organism evidence="8 9">
    <name type="scientific">Microtus ochrogaster</name>
    <name type="common">Prairie vole</name>
    <dbReference type="NCBI Taxonomy" id="79684"/>
    <lineage>
        <taxon>Eukaryota</taxon>
        <taxon>Metazoa</taxon>
        <taxon>Chordata</taxon>
        <taxon>Craniata</taxon>
        <taxon>Vertebrata</taxon>
        <taxon>Euteleostomi</taxon>
        <taxon>Mammalia</taxon>
        <taxon>Eutheria</taxon>
        <taxon>Euarchontoglires</taxon>
        <taxon>Glires</taxon>
        <taxon>Rodentia</taxon>
        <taxon>Myomorpha</taxon>
        <taxon>Muroidea</taxon>
        <taxon>Cricetidae</taxon>
        <taxon>Arvicolinae</taxon>
        <taxon>Microtus</taxon>
    </lineage>
</organism>
<feature type="region of interest" description="Disordered" evidence="5">
    <location>
        <begin position="346"/>
        <end position="374"/>
    </location>
</feature>
<dbReference type="Pfam" id="PF02758">
    <property type="entry name" value="PYRIN"/>
    <property type="match status" value="1"/>
</dbReference>
<reference evidence="8" key="1">
    <citation type="submission" date="2020-03" db="EMBL/GenBank/DDBJ databases">
        <title>Studies in the Genomics of Life Span.</title>
        <authorList>
            <person name="Glass D."/>
        </authorList>
    </citation>
    <scope>NUCLEOTIDE SEQUENCE</scope>
    <source>
        <strain evidence="8">LTLLF</strain>
        <tissue evidence="8">Muscle</tissue>
    </source>
</reference>
<dbReference type="PROSITE" id="PS50834">
    <property type="entry name" value="HIN_200"/>
    <property type="match status" value="1"/>
</dbReference>
<evidence type="ECO:0000256" key="5">
    <source>
        <dbReference type="SAM" id="MobiDB-lite"/>
    </source>
</evidence>
<dbReference type="InterPro" id="IPR040205">
    <property type="entry name" value="HIN-200"/>
</dbReference>
<comment type="similarity">
    <text evidence="2">Belongs to the HIN-200 family.</text>
</comment>
<proteinExistence type="inferred from homology"/>
<evidence type="ECO:0000256" key="4">
    <source>
        <dbReference type="ARBA" id="ARBA00023242"/>
    </source>
</evidence>
<evidence type="ECO:0000256" key="2">
    <source>
        <dbReference type="ARBA" id="ARBA00008647"/>
    </source>
</evidence>
<dbReference type="Proteomes" id="UP000710432">
    <property type="component" value="Unassembled WGS sequence"/>
</dbReference>
<dbReference type="InterPro" id="IPR011029">
    <property type="entry name" value="DEATH-like_dom_sf"/>
</dbReference>
<protein>
    <submittedName>
        <fullName evidence="8">Interferon-inducible protein AIM2</fullName>
    </submittedName>
</protein>
<dbReference type="InterPro" id="IPR004020">
    <property type="entry name" value="DAPIN"/>
</dbReference>
<accession>A0A8J6L125</accession>
<evidence type="ECO:0000256" key="1">
    <source>
        <dbReference type="ARBA" id="ARBA00004123"/>
    </source>
</evidence>
<evidence type="ECO:0000259" key="7">
    <source>
        <dbReference type="PROSITE" id="PS50834"/>
    </source>
</evidence>
<name>A0A8J6L125_MICOH</name>
<dbReference type="AlphaFoldDB" id="A0A8J6L125"/>
<comment type="subcellular location">
    <subcellularLocation>
        <location evidence="1">Nucleus</location>
    </subcellularLocation>
</comment>
<feature type="compositionally biased region" description="Polar residues" evidence="5">
    <location>
        <begin position="102"/>
        <end position="132"/>
    </location>
</feature>
<dbReference type="Pfam" id="PF02760">
    <property type="entry name" value="HIN"/>
    <property type="match status" value="1"/>
</dbReference>
<dbReference type="GO" id="GO:0097169">
    <property type="term" value="C:AIM2 inflammasome complex"/>
    <property type="evidence" value="ECO:0007669"/>
    <property type="project" value="TreeGrafter"/>
</dbReference>
<evidence type="ECO:0000313" key="9">
    <source>
        <dbReference type="Proteomes" id="UP000710432"/>
    </source>
</evidence>
<dbReference type="GO" id="GO:0035458">
    <property type="term" value="P:cellular response to interferon-beta"/>
    <property type="evidence" value="ECO:0007669"/>
    <property type="project" value="InterPro"/>
</dbReference>
<evidence type="ECO:0000259" key="6">
    <source>
        <dbReference type="PROSITE" id="PS50824"/>
    </source>
</evidence>
<dbReference type="CDD" id="cd08305">
    <property type="entry name" value="Pyrin"/>
    <property type="match status" value="1"/>
</dbReference>
<evidence type="ECO:0000256" key="3">
    <source>
        <dbReference type="ARBA" id="ARBA00023198"/>
    </source>
</evidence>
<feature type="domain" description="Pyrin" evidence="6">
    <location>
        <begin position="1"/>
        <end position="88"/>
    </location>
</feature>
<dbReference type="PANTHER" id="PTHR12200:SF17">
    <property type="entry name" value="INTERFERON-INDUCIBLE PROTEIN AIM2"/>
    <property type="match status" value="1"/>
</dbReference>
<dbReference type="SUPFAM" id="SSF159141">
    <property type="entry name" value="HIN-2000 domain-like"/>
    <property type="match status" value="2"/>
</dbReference>
<sequence length="374" mass="42644">MEHEYREILLLTGLEEITEKELQRFKYFVMDEFKISRSQLGENTNRTELADLLIQSSGPALAVTKTIYLFRKLNYMHAAKCLQEQKKKVESRSMTNRKKKGTQQVEQRSQDENCSGASATSRGESSKKNSSPEVRPQAKPQKQQIVAEQEAIREGLQKDPLAVLVLKTTNPFKCETEEDIFHATVANSNAFFFVKVLYAPFKDKFTPRRTIKISNYLWHSNFLEVTSSSTVVDADPDHTVCVPNNIRLKAGRTPTIKMLKTQPCGTIVNGTFKVQKITEQQKDRTLYGVHDKTGEMDVLVLGNQDKIKCEKEDKLRLVFFEVSEDGEKTQLKSGPYSFFKVIKTPKPKTEQKEKCTLKSTHQNNTSLKDSNTTS</sequence>
<dbReference type="SUPFAM" id="SSF47986">
    <property type="entry name" value="DEATH domain"/>
    <property type="match status" value="1"/>
</dbReference>
<dbReference type="GO" id="GO:0005654">
    <property type="term" value="C:nucleoplasm"/>
    <property type="evidence" value="ECO:0007669"/>
    <property type="project" value="TreeGrafter"/>
</dbReference>
<dbReference type="GO" id="GO:0003690">
    <property type="term" value="F:double-stranded DNA binding"/>
    <property type="evidence" value="ECO:0007669"/>
    <property type="project" value="TreeGrafter"/>
</dbReference>
<dbReference type="SMART" id="SM01289">
    <property type="entry name" value="PYRIN"/>
    <property type="match status" value="1"/>
</dbReference>
<dbReference type="InterPro" id="IPR004021">
    <property type="entry name" value="HIN200/IF120x"/>
</dbReference>
<dbReference type="InterPro" id="IPR012340">
    <property type="entry name" value="NA-bd_OB-fold"/>
</dbReference>
<dbReference type="PANTHER" id="PTHR12200">
    <property type="entry name" value="INTERFERON-INDUCIBLE PROTEIN AIM2 FAMILY MEMBER"/>
    <property type="match status" value="1"/>
</dbReference>
<dbReference type="FunFam" id="2.40.50.140:FF:000500">
    <property type="entry name" value="Interferon-activable protein 202"/>
    <property type="match status" value="1"/>
</dbReference>
<dbReference type="PROSITE" id="PS50824">
    <property type="entry name" value="DAPIN"/>
    <property type="match status" value="1"/>
</dbReference>
<comment type="caution">
    <text evidence="8">The sequence shown here is derived from an EMBL/GenBank/DDBJ whole genome shotgun (WGS) entry which is preliminary data.</text>
</comment>
<dbReference type="GO" id="GO:0002218">
    <property type="term" value="P:activation of innate immune response"/>
    <property type="evidence" value="ECO:0007669"/>
    <property type="project" value="InterPro"/>
</dbReference>
<feature type="compositionally biased region" description="Polar residues" evidence="5">
    <location>
        <begin position="357"/>
        <end position="374"/>
    </location>
</feature>
<gene>
    <name evidence="8" type="ORF">LTLLF_128290</name>
</gene>
<evidence type="ECO:0000313" key="8">
    <source>
        <dbReference type="EMBL" id="KAH0516054.1"/>
    </source>
</evidence>
<feature type="region of interest" description="Disordered" evidence="5">
    <location>
        <begin position="86"/>
        <end position="146"/>
    </location>
</feature>
<dbReference type="GO" id="GO:0006954">
    <property type="term" value="P:inflammatory response"/>
    <property type="evidence" value="ECO:0007669"/>
    <property type="project" value="UniProtKB-KW"/>
</dbReference>
<feature type="domain" description="HIN-200" evidence="7">
    <location>
        <begin position="145"/>
        <end position="342"/>
    </location>
</feature>
<keyword evidence="3" id="KW-0395">Inflammatory response</keyword>
<dbReference type="FunFam" id="1.10.533.10:FF:000076">
    <property type="entry name" value="Interferon-inducible protein AIM2"/>
    <property type="match status" value="1"/>
</dbReference>
<feature type="compositionally biased region" description="Basic and acidic residues" evidence="5">
    <location>
        <begin position="347"/>
        <end position="356"/>
    </location>
</feature>
<dbReference type="EMBL" id="JAATJU010020778">
    <property type="protein sequence ID" value="KAH0516054.1"/>
    <property type="molecule type" value="Genomic_DNA"/>
</dbReference>
<dbReference type="Gene3D" id="2.40.50.140">
    <property type="entry name" value="Nucleic acid-binding proteins"/>
    <property type="match status" value="2"/>
</dbReference>